<keyword evidence="1" id="KW-0472">Membrane</keyword>
<dbReference type="Proteomes" id="UP000533598">
    <property type="component" value="Unassembled WGS sequence"/>
</dbReference>
<feature type="transmembrane region" description="Helical" evidence="1">
    <location>
        <begin position="15"/>
        <end position="33"/>
    </location>
</feature>
<feature type="transmembrane region" description="Helical" evidence="1">
    <location>
        <begin position="148"/>
        <end position="172"/>
    </location>
</feature>
<proteinExistence type="predicted"/>
<organism evidence="2 3">
    <name type="scientific">Crossiella cryophila</name>
    <dbReference type="NCBI Taxonomy" id="43355"/>
    <lineage>
        <taxon>Bacteria</taxon>
        <taxon>Bacillati</taxon>
        <taxon>Actinomycetota</taxon>
        <taxon>Actinomycetes</taxon>
        <taxon>Pseudonocardiales</taxon>
        <taxon>Pseudonocardiaceae</taxon>
        <taxon>Crossiella</taxon>
    </lineage>
</organism>
<gene>
    <name evidence="2" type="ORF">HNR67_004615</name>
</gene>
<accession>A0A7W7CCH8</accession>
<name>A0A7W7CCH8_9PSEU</name>
<feature type="transmembrane region" description="Helical" evidence="1">
    <location>
        <begin position="39"/>
        <end position="58"/>
    </location>
</feature>
<feature type="transmembrane region" description="Helical" evidence="1">
    <location>
        <begin position="100"/>
        <end position="120"/>
    </location>
</feature>
<protein>
    <recommendedName>
        <fullName evidence="4">Intracellular septation protein A</fullName>
    </recommendedName>
</protein>
<evidence type="ECO:0000313" key="3">
    <source>
        <dbReference type="Proteomes" id="UP000533598"/>
    </source>
</evidence>
<comment type="caution">
    <text evidence="2">The sequence shown here is derived from an EMBL/GenBank/DDBJ whole genome shotgun (WGS) entry which is preliminary data.</text>
</comment>
<keyword evidence="1" id="KW-1133">Transmembrane helix</keyword>
<evidence type="ECO:0000313" key="2">
    <source>
        <dbReference type="EMBL" id="MBB4678497.1"/>
    </source>
</evidence>
<keyword evidence="1" id="KW-0812">Transmembrane</keyword>
<dbReference type="AlphaFoldDB" id="A0A7W7CCH8"/>
<feature type="transmembrane region" description="Helical" evidence="1">
    <location>
        <begin position="178"/>
        <end position="200"/>
    </location>
</feature>
<sequence length="225" mass="24644">MTLPIPPNRMTRHRLTWLLGLVLDIGLSPLTFYTGRLLGFGNLTCLLAGATAVALRAGYLLGVRRRVDPLVGLMLTTSLLGLAVALLTSDPRLVLLRDPLTAALIGLVFLGTCLTARPALFHLAKRLRDNGTEDWDRRISAEAGFRRLFLVVTGVWGGGLLVTATLRAVLIYELPVEVMAGLSQAIELATIAALVAWTMWFRRTRREEREPILVMRVTGGTSTMD</sequence>
<feature type="transmembrane region" description="Helical" evidence="1">
    <location>
        <begin position="70"/>
        <end position="88"/>
    </location>
</feature>
<evidence type="ECO:0008006" key="4">
    <source>
        <dbReference type="Google" id="ProtNLM"/>
    </source>
</evidence>
<dbReference type="RefSeq" id="WP_185004324.1">
    <property type="nucleotide sequence ID" value="NZ_BAAAUI010000036.1"/>
</dbReference>
<dbReference type="NCBIfam" id="NF041646">
    <property type="entry name" value="VC0807_fam"/>
    <property type="match status" value="1"/>
</dbReference>
<evidence type="ECO:0000256" key="1">
    <source>
        <dbReference type="SAM" id="Phobius"/>
    </source>
</evidence>
<dbReference type="EMBL" id="JACHMH010000001">
    <property type="protein sequence ID" value="MBB4678497.1"/>
    <property type="molecule type" value="Genomic_DNA"/>
</dbReference>
<reference evidence="2 3" key="1">
    <citation type="submission" date="2020-08" db="EMBL/GenBank/DDBJ databases">
        <title>Sequencing the genomes of 1000 actinobacteria strains.</title>
        <authorList>
            <person name="Klenk H.-P."/>
        </authorList>
    </citation>
    <scope>NUCLEOTIDE SEQUENCE [LARGE SCALE GENOMIC DNA]</scope>
    <source>
        <strain evidence="2 3">DSM 44230</strain>
    </source>
</reference>
<keyword evidence="3" id="KW-1185">Reference proteome</keyword>